<dbReference type="EMBL" id="JAALHA020000020">
    <property type="protein sequence ID" value="MDR9898845.1"/>
    <property type="molecule type" value="Genomic_DNA"/>
</dbReference>
<sequence>MDTRLKYQDIIKSVLQNHADYRTALPDDYTSHILFDDEHGEYLVLDIGWSGDKYLHTTPIHLSLIGDKIWIQCDDSEEGVATDLLEAGVPKEDIVLGFRHPKVRQYTGFAAIPSNHSR</sequence>
<comment type="caution">
    <text evidence="1">The sequence shown here is derived from an EMBL/GenBank/DDBJ whole genome shotgun (WGS) entry which is preliminary data.</text>
</comment>
<reference evidence="2" key="1">
    <citation type="journal article" date="2021" name="Science">
        <title>Hunting the eagle killer: A cyanobacterial neurotoxin causes vacuolar myelinopathy.</title>
        <authorList>
            <person name="Breinlinger S."/>
            <person name="Phillips T.J."/>
            <person name="Haram B.N."/>
            <person name="Mares J."/>
            <person name="Martinez Yerena J.A."/>
            <person name="Hrouzek P."/>
            <person name="Sobotka R."/>
            <person name="Henderson W.M."/>
            <person name="Schmieder P."/>
            <person name="Williams S.M."/>
            <person name="Lauderdale J.D."/>
            <person name="Wilde H.D."/>
            <person name="Gerrin W."/>
            <person name="Kust A."/>
            <person name="Washington J.W."/>
            <person name="Wagner C."/>
            <person name="Geier B."/>
            <person name="Liebeke M."/>
            <person name="Enke H."/>
            <person name="Niedermeyer T.H.J."/>
            <person name="Wilde S.B."/>
        </authorList>
    </citation>
    <scope>NUCLEOTIDE SEQUENCE [LARGE SCALE GENOMIC DNA]</scope>
    <source>
        <strain evidence="2">Thurmond2011</strain>
    </source>
</reference>
<dbReference type="InterPro" id="IPR035943">
    <property type="entry name" value="XisI-like_sf"/>
</dbReference>
<dbReference type="SUPFAM" id="SSF143847">
    <property type="entry name" value="XisI-like"/>
    <property type="match status" value="1"/>
</dbReference>
<gene>
    <name evidence="1" type="ORF">G7B40_030445</name>
</gene>
<dbReference type="AlphaFoldDB" id="A0AAP5IGL9"/>
<dbReference type="CDD" id="cd16382">
    <property type="entry name" value="XisI-like"/>
    <property type="match status" value="1"/>
</dbReference>
<accession>A0AAP5IGL9</accession>
<protein>
    <submittedName>
        <fullName evidence="1">XisI protein</fullName>
    </submittedName>
</protein>
<keyword evidence="2" id="KW-1185">Reference proteome</keyword>
<dbReference type="RefSeq" id="WP_208341426.1">
    <property type="nucleotide sequence ID" value="NZ_CAWQFN010000884.1"/>
</dbReference>
<dbReference type="InterPro" id="IPR014968">
    <property type="entry name" value="XisI"/>
</dbReference>
<evidence type="ECO:0000313" key="1">
    <source>
        <dbReference type="EMBL" id="MDR9898845.1"/>
    </source>
</evidence>
<proteinExistence type="predicted"/>
<name>A0AAP5IGL9_9CYAN</name>
<dbReference type="Gene3D" id="3.30.310.110">
    <property type="entry name" value="XisI-like"/>
    <property type="match status" value="1"/>
</dbReference>
<organism evidence="1 2">
    <name type="scientific">Aetokthonos hydrillicola Thurmond2011</name>
    <dbReference type="NCBI Taxonomy" id="2712845"/>
    <lineage>
        <taxon>Bacteria</taxon>
        <taxon>Bacillati</taxon>
        <taxon>Cyanobacteriota</taxon>
        <taxon>Cyanophyceae</taxon>
        <taxon>Nostocales</taxon>
        <taxon>Hapalosiphonaceae</taxon>
        <taxon>Aetokthonos</taxon>
    </lineage>
</organism>
<dbReference type="Pfam" id="PF08869">
    <property type="entry name" value="XisI"/>
    <property type="match status" value="1"/>
</dbReference>
<dbReference type="Proteomes" id="UP000667802">
    <property type="component" value="Unassembled WGS sequence"/>
</dbReference>
<evidence type="ECO:0000313" key="2">
    <source>
        <dbReference type="Proteomes" id="UP000667802"/>
    </source>
</evidence>